<evidence type="ECO:0000256" key="4">
    <source>
        <dbReference type="RuleBase" id="RU003718"/>
    </source>
</evidence>
<dbReference type="PANTHER" id="PTHR48046">
    <property type="entry name" value="UDP-GLYCOSYLTRANSFERASE 72E1"/>
    <property type="match status" value="1"/>
</dbReference>
<gene>
    <name evidence="6" type="ORF">HU200_047501</name>
</gene>
<evidence type="ECO:0000313" key="6">
    <source>
        <dbReference type="EMBL" id="KAF8675998.1"/>
    </source>
</evidence>
<proteinExistence type="inferred from homology"/>
<dbReference type="FunFam" id="3.40.50.2000:FF:000051">
    <property type="entry name" value="Glycosyltransferase"/>
    <property type="match status" value="1"/>
</dbReference>
<sequence length="496" mass="53512">MPTTKAPHVILLACPGAGHVLPMVVFAKRLAEDHGFTATIITYSTLSLPTQFHSTIFASLPSSITTATLPAVALDDLPADARVETRMLTAVTRGLPDLRALLAELVHDHHPNVVAFLADMFCAQALPLAAGLGLPPYVVYLSNLMLLSLMLHLPELDATTTCEYRDLPDLLRLPGCVPLRGADILDTIQDRSNPAYKLMVEMTRHLALAEGFVVNTFDGMEHDTVVAFKEMSDKGACPPVYPVGPFVRRPCLSLNDVDAAAARYGCLRWLDGQPDGSVLYICFGSGGTLSVEQTGELAAGLEASGHRFLWVMHLPSDKDGSAAYFDHHGDDDDPMSFLPEGFTERTKGVGMCVPQWAPQVEVLNHRAVGGFVSHCGWNSTLEAVEAGVPVVAWPLFAEQRMNAVMLSERARMALRPREDEAGGRGRVVVSREEVEAAVREVMEGEKGEAARKKVSALKKKAAEALAPEGPSRKTLAAVVSRWKGAHCGVGNEHGSR</sequence>
<protein>
    <recommendedName>
        <fullName evidence="5">Glycosyltransferase</fullName>
        <ecNumber evidence="5">2.4.1.-</ecNumber>
    </recommendedName>
</protein>
<name>A0A835EBT2_9POAL</name>
<dbReference type="PROSITE" id="PS00375">
    <property type="entry name" value="UDPGT"/>
    <property type="match status" value="1"/>
</dbReference>
<dbReference type="Gene3D" id="3.40.50.2000">
    <property type="entry name" value="Glycogen Phosphorylase B"/>
    <property type="match status" value="2"/>
</dbReference>
<dbReference type="SUPFAM" id="SSF53756">
    <property type="entry name" value="UDP-Glycosyltransferase/glycogen phosphorylase"/>
    <property type="match status" value="1"/>
</dbReference>
<dbReference type="Proteomes" id="UP000636709">
    <property type="component" value="Unassembled WGS sequence"/>
</dbReference>
<evidence type="ECO:0000256" key="2">
    <source>
        <dbReference type="ARBA" id="ARBA00022676"/>
    </source>
</evidence>
<dbReference type="GO" id="GO:0008194">
    <property type="term" value="F:UDP-glycosyltransferase activity"/>
    <property type="evidence" value="ECO:0007669"/>
    <property type="project" value="InterPro"/>
</dbReference>
<dbReference type="OrthoDB" id="5835829at2759"/>
<dbReference type="FunFam" id="3.40.50.2000:FF:000054">
    <property type="entry name" value="Glycosyltransferase"/>
    <property type="match status" value="1"/>
</dbReference>
<dbReference type="AlphaFoldDB" id="A0A835EBT2"/>
<dbReference type="EMBL" id="JACEFO010002177">
    <property type="protein sequence ID" value="KAF8675998.1"/>
    <property type="molecule type" value="Genomic_DNA"/>
</dbReference>
<comment type="similarity">
    <text evidence="1 4">Belongs to the UDP-glycosyltransferase family.</text>
</comment>
<dbReference type="CDD" id="cd03784">
    <property type="entry name" value="GT1_Gtf-like"/>
    <property type="match status" value="1"/>
</dbReference>
<dbReference type="EC" id="2.4.1.-" evidence="5"/>
<keyword evidence="2 4" id="KW-0328">Glycosyltransferase</keyword>
<dbReference type="InterPro" id="IPR035595">
    <property type="entry name" value="UDP_glycos_trans_CS"/>
</dbReference>
<organism evidence="6 7">
    <name type="scientific">Digitaria exilis</name>
    <dbReference type="NCBI Taxonomy" id="1010633"/>
    <lineage>
        <taxon>Eukaryota</taxon>
        <taxon>Viridiplantae</taxon>
        <taxon>Streptophyta</taxon>
        <taxon>Embryophyta</taxon>
        <taxon>Tracheophyta</taxon>
        <taxon>Spermatophyta</taxon>
        <taxon>Magnoliopsida</taxon>
        <taxon>Liliopsida</taxon>
        <taxon>Poales</taxon>
        <taxon>Poaceae</taxon>
        <taxon>PACMAD clade</taxon>
        <taxon>Panicoideae</taxon>
        <taxon>Panicodae</taxon>
        <taxon>Paniceae</taxon>
        <taxon>Anthephorinae</taxon>
        <taxon>Digitaria</taxon>
    </lineage>
</organism>
<dbReference type="Pfam" id="PF00201">
    <property type="entry name" value="UDPGT"/>
    <property type="match status" value="1"/>
</dbReference>
<reference evidence="6" key="1">
    <citation type="submission" date="2020-07" db="EMBL/GenBank/DDBJ databases">
        <title>Genome sequence and genetic diversity analysis of an under-domesticated orphan crop, white fonio (Digitaria exilis).</title>
        <authorList>
            <person name="Bennetzen J.L."/>
            <person name="Chen S."/>
            <person name="Ma X."/>
            <person name="Wang X."/>
            <person name="Yssel A.E.J."/>
            <person name="Chaluvadi S.R."/>
            <person name="Johnson M."/>
            <person name="Gangashetty P."/>
            <person name="Hamidou F."/>
            <person name="Sanogo M.D."/>
            <person name="Zwaenepoel A."/>
            <person name="Wallace J."/>
            <person name="Van De Peer Y."/>
            <person name="Van Deynze A."/>
        </authorList>
    </citation>
    <scope>NUCLEOTIDE SEQUENCE</scope>
    <source>
        <tissue evidence="6">Leaves</tissue>
    </source>
</reference>
<evidence type="ECO:0000256" key="5">
    <source>
        <dbReference type="RuleBase" id="RU362057"/>
    </source>
</evidence>
<keyword evidence="3 4" id="KW-0808">Transferase</keyword>
<accession>A0A835EBT2</accession>
<dbReference type="PANTHER" id="PTHR48046:SF6">
    <property type="entry name" value="GLYCOSYLTRANSFERASE"/>
    <property type="match status" value="1"/>
</dbReference>
<keyword evidence="7" id="KW-1185">Reference proteome</keyword>
<dbReference type="InterPro" id="IPR002213">
    <property type="entry name" value="UDP_glucos_trans"/>
</dbReference>
<comment type="caution">
    <text evidence="6">The sequence shown here is derived from an EMBL/GenBank/DDBJ whole genome shotgun (WGS) entry which is preliminary data.</text>
</comment>
<evidence type="ECO:0000256" key="3">
    <source>
        <dbReference type="ARBA" id="ARBA00022679"/>
    </source>
</evidence>
<evidence type="ECO:0000256" key="1">
    <source>
        <dbReference type="ARBA" id="ARBA00009995"/>
    </source>
</evidence>
<evidence type="ECO:0000313" key="7">
    <source>
        <dbReference type="Proteomes" id="UP000636709"/>
    </source>
</evidence>